<sequence>LAELILKNPSAVVNYIFHDNLFENVDGEKLTPEEVNEAWEEYNRAKSNPHADHMLQNQMLHAPVLQANPSTDALSLTSTLSALLAQINNPPRLVSNGIPQSQSSQNCLVNGVPVDPALSKLI</sequence>
<organism evidence="1 2">
    <name type="scientific">Panagrolaimus sp. ES5</name>
    <dbReference type="NCBI Taxonomy" id="591445"/>
    <lineage>
        <taxon>Eukaryota</taxon>
        <taxon>Metazoa</taxon>
        <taxon>Ecdysozoa</taxon>
        <taxon>Nematoda</taxon>
        <taxon>Chromadorea</taxon>
        <taxon>Rhabditida</taxon>
        <taxon>Tylenchina</taxon>
        <taxon>Panagrolaimomorpha</taxon>
        <taxon>Panagrolaimoidea</taxon>
        <taxon>Panagrolaimidae</taxon>
        <taxon>Panagrolaimus</taxon>
    </lineage>
</organism>
<protein>
    <submittedName>
        <fullName evidence="2">Uncharacterized protein</fullName>
    </submittedName>
</protein>
<accession>A0AC34GMK2</accession>
<evidence type="ECO:0000313" key="1">
    <source>
        <dbReference type="Proteomes" id="UP000887579"/>
    </source>
</evidence>
<evidence type="ECO:0000313" key="2">
    <source>
        <dbReference type="WBParaSite" id="ES5_v2.g30927.t1"/>
    </source>
</evidence>
<reference evidence="2" key="1">
    <citation type="submission" date="2022-11" db="UniProtKB">
        <authorList>
            <consortium name="WormBaseParasite"/>
        </authorList>
    </citation>
    <scope>IDENTIFICATION</scope>
</reference>
<dbReference type="Proteomes" id="UP000887579">
    <property type="component" value="Unplaced"/>
</dbReference>
<name>A0AC34GMK2_9BILA</name>
<dbReference type="WBParaSite" id="ES5_v2.g30927.t1">
    <property type="protein sequence ID" value="ES5_v2.g30927.t1"/>
    <property type="gene ID" value="ES5_v2.g30927"/>
</dbReference>
<proteinExistence type="predicted"/>